<evidence type="ECO:0000313" key="2">
    <source>
        <dbReference type="EMBL" id="KTD17681.1"/>
    </source>
</evidence>
<feature type="transmembrane region" description="Helical" evidence="1">
    <location>
        <begin position="34"/>
        <end position="55"/>
    </location>
</feature>
<gene>
    <name evidence="2" type="ORF">Ljor_1987</name>
</gene>
<dbReference type="AlphaFoldDB" id="A0A0W0VC37"/>
<evidence type="ECO:0008006" key="4">
    <source>
        <dbReference type="Google" id="ProtNLM"/>
    </source>
</evidence>
<dbReference type="OrthoDB" id="5633329at2"/>
<protein>
    <recommendedName>
        <fullName evidence="4">Transmembrane protein</fullName>
    </recommendedName>
</protein>
<organism evidence="2 3">
    <name type="scientific">Legionella jordanis</name>
    <dbReference type="NCBI Taxonomy" id="456"/>
    <lineage>
        <taxon>Bacteria</taxon>
        <taxon>Pseudomonadati</taxon>
        <taxon>Pseudomonadota</taxon>
        <taxon>Gammaproteobacteria</taxon>
        <taxon>Legionellales</taxon>
        <taxon>Legionellaceae</taxon>
        <taxon>Legionella</taxon>
    </lineage>
</organism>
<dbReference type="PATRIC" id="fig|456.5.peg.2115"/>
<keyword evidence="3" id="KW-1185">Reference proteome</keyword>
<dbReference type="EMBL" id="LNYJ01000011">
    <property type="protein sequence ID" value="KTD17681.1"/>
    <property type="molecule type" value="Genomic_DNA"/>
</dbReference>
<feature type="transmembrane region" description="Helical" evidence="1">
    <location>
        <begin position="6"/>
        <end position="22"/>
    </location>
</feature>
<evidence type="ECO:0000313" key="3">
    <source>
        <dbReference type="Proteomes" id="UP000055035"/>
    </source>
</evidence>
<name>A0A0W0VC37_9GAMM</name>
<dbReference type="RefSeq" id="WP_058471413.1">
    <property type="nucleotide sequence ID" value="NZ_CAAAIC010000015.1"/>
</dbReference>
<proteinExistence type="predicted"/>
<keyword evidence="1" id="KW-0472">Membrane</keyword>
<keyword evidence="1" id="KW-1133">Transmembrane helix</keyword>
<accession>A0A0W0VC37</accession>
<sequence length="147" mass="17337">MTKFVYLLGLLIAWILFYNILTRRRVRFPKLKTTIIVLLFSGLIVAFSNNLYAFFDRLLFSLNKAGEVALVNSPFKIPANQDANYCKQFKDQDGHEITVVSVRSDGRYCGDFWRFKERVDIFLPYKHFNNQQWIYWASPNLQIIANK</sequence>
<evidence type="ECO:0000256" key="1">
    <source>
        <dbReference type="SAM" id="Phobius"/>
    </source>
</evidence>
<reference evidence="2 3" key="1">
    <citation type="submission" date="2015-11" db="EMBL/GenBank/DDBJ databases">
        <title>Genomic analysis of 38 Legionella species identifies large and diverse effector repertoires.</title>
        <authorList>
            <person name="Burstein D."/>
            <person name="Amaro F."/>
            <person name="Zusman T."/>
            <person name="Lifshitz Z."/>
            <person name="Cohen O."/>
            <person name="Gilbert J.A."/>
            <person name="Pupko T."/>
            <person name="Shuman H.A."/>
            <person name="Segal G."/>
        </authorList>
    </citation>
    <scope>NUCLEOTIDE SEQUENCE [LARGE SCALE GENOMIC DNA]</scope>
    <source>
        <strain evidence="2 3">BL-540</strain>
    </source>
</reference>
<comment type="caution">
    <text evidence="2">The sequence shown here is derived from an EMBL/GenBank/DDBJ whole genome shotgun (WGS) entry which is preliminary data.</text>
</comment>
<keyword evidence="1" id="KW-0812">Transmembrane</keyword>
<dbReference type="Proteomes" id="UP000055035">
    <property type="component" value="Unassembled WGS sequence"/>
</dbReference>